<keyword evidence="5" id="KW-1185">Reference proteome</keyword>
<gene>
    <name evidence="4" type="ORF">EV192_101873</name>
</gene>
<dbReference type="Gene3D" id="3.90.245.10">
    <property type="entry name" value="Ribonucleoside hydrolase-like"/>
    <property type="match status" value="1"/>
</dbReference>
<dbReference type="GO" id="GO:0008477">
    <property type="term" value="F:purine nucleosidase activity"/>
    <property type="evidence" value="ECO:0007669"/>
    <property type="project" value="TreeGrafter"/>
</dbReference>
<feature type="domain" description="Inosine/uridine-preferring nucleoside hydrolase" evidence="3">
    <location>
        <begin position="3"/>
        <end position="309"/>
    </location>
</feature>
<evidence type="ECO:0000256" key="2">
    <source>
        <dbReference type="ARBA" id="ARBA00023295"/>
    </source>
</evidence>
<dbReference type="Pfam" id="PF01156">
    <property type="entry name" value="IU_nuc_hydro"/>
    <property type="match status" value="1"/>
</dbReference>
<keyword evidence="2" id="KW-0326">Glycosidase</keyword>
<evidence type="ECO:0000256" key="1">
    <source>
        <dbReference type="ARBA" id="ARBA00022801"/>
    </source>
</evidence>
<dbReference type="AlphaFoldDB" id="A0A4R2K5G8"/>
<dbReference type="GO" id="GO:0005829">
    <property type="term" value="C:cytosol"/>
    <property type="evidence" value="ECO:0007669"/>
    <property type="project" value="TreeGrafter"/>
</dbReference>
<dbReference type="InterPro" id="IPR023186">
    <property type="entry name" value="IUNH"/>
</dbReference>
<protein>
    <submittedName>
        <fullName evidence="4">Purine nucleosidase</fullName>
    </submittedName>
</protein>
<dbReference type="InterPro" id="IPR001910">
    <property type="entry name" value="Inosine/uridine_hydrolase_dom"/>
</dbReference>
<dbReference type="InterPro" id="IPR036452">
    <property type="entry name" value="Ribo_hydro-like"/>
</dbReference>
<sequence>MRIILDTDPGIDDSLAILYLSAQPDVDIVAVGSVHGNVPAPVAAANALRVLDVAGLDDVPVAVGAHRPLAQELRTAEFVHGDDGLGGHAGPPSPRAVVDCSAAEQLVRLARANPGELSVLALGPLTNIALAVLLEPRLPELLESLVVLGGALGVPGNVTAHAEANIWHDPEAADLVFDTGFDNLTLVSLDVTETARADSAWLDSLAQVASPRAQFASALLDHYAAFYSNMFGVRVATMHDPLAAALLCDPSLATYREVAVSVEVHGTYTRGQLVSDWRSIADDSHIESEAGRGRRPVRAAAAVDAEEFLTRLFEALK</sequence>
<evidence type="ECO:0000259" key="3">
    <source>
        <dbReference type="Pfam" id="PF01156"/>
    </source>
</evidence>
<reference evidence="4 5" key="1">
    <citation type="submission" date="2019-03" db="EMBL/GenBank/DDBJ databases">
        <title>Genomic Encyclopedia of Type Strains, Phase IV (KMG-IV): sequencing the most valuable type-strain genomes for metagenomic binning, comparative biology and taxonomic classification.</title>
        <authorList>
            <person name="Goeker M."/>
        </authorList>
    </citation>
    <scope>NUCLEOTIDE SEQUENCE [LARGE SCALE GENOMIC DNA]</scope>
    <source>
        <strain evidence="4 5">DSM 45934</strain>
    </source>
</reference>
<evidence type="ECO:0000313" key="4">
    <source>
        <dbReference type="EMBL" id="TCO65089.1"/>
    </source>
</evidence>
<dbReference type="GO" id="GO:0006152">
    <property type="term" value="P:purine nucleoside catabolic process"/>
    <property type="evidence" value="ECO:0007669"/>
    <property type="project" value="TreeGrafter"/>
</dbReference>
<dbReference type="EMBL" id="SLWS01000001">
    <property type="protein sequence ID" value="TCO65089.1"/>
    <property type="molecule type" value="Genomic_DNA"/>
</dbReference>
<comment type="caution">
    <text evidence="4">The sequence shown here is derived from an EMBL/GenBank/DDBJ whole genome shotgun (WGS) entry which is preliminary data.</text>
</comment>
<organism evidence="4 5">
    <name type="scientific">Actinocrispum wychmicini</name>
    <dbReference type="NCBI Taxonomy" id="1213861"/>
    <lineage>
        <taxon>Bacteria</taxon>
        <taxon>Bacillati</taxon>
        <taxon>Actinomycetota</taxon>
        <taxon>Actinomycetes</taxon>
        <taxon>Pseudonocardiales</taxon>
        <taxon>Pseudonocardiaceae</taxon>
        <taxon>Actinocrispum</taxon>
    </lineage>
</organism>
<keyword evidence="1" id="KW-0378">Hydrolase</keyword>
<evidence type="ECO:0000313" key="5">
    <source>
        <dbReference type="Proteomes" id="UP000295680"/>
    </source>
</evidence>
<dbReference type="PANTHER" id="PTHR12304:SF4">
    <property type="entry name" value="URIDINE NUCLEOSIDASE"/>
    <property type="match status" value="1"/>
</dbReference>
<dbReference type="PANTHER" id="PTHR12304">
    <property type="entry name" value="INOSINE-URIDINE PREFERRING NUCLEOSIDE HYDROLASE"/>
    <property type="match status" value="1"/>
</dbReference>
<dbReference type="RefSeq" id="WP_207925877.1">
    <property type="nucleotide sequence ID" value="NZ_SLWS01000001.1"/>
</dbReference>
<name>A0A4R2K5G8_9PSEU</name>
<dbReference type="SUPFAM" id="SSF53590">
    <property type="entry name" value="Nucleoside hydrolase"/>
    <property type="match status" value="1"/>
</dbReference>
<accession>A0A4R2K5G8</accession>
<dbReference type="CDD" id="cd02650">
    <property type="entry name" value="nuc_hydro_CaPnhB"/>
    <property type="match status" value="1"/>
</dbReference>
<dbReference type="Proteomes" id="UP000295680">
    <property type="component" value="Unassembled WGS sequence"/>
</dbReference>
<proteinExistence type="predicted"/>